<feature type="compositionally biased region" description="Acidic residues" evidence="8">
    <location>
        <begin position="1000"/>
        <end position="1009"/>
    </location>
</feature>
<sequence>MAGGAETWKAAITIPSHAEDLTKCMYELQQDGTFCDAGLECKDGVIFVHKLVLMACRSPYLRNQLMCESQGERVYVSLKNYSLKTVCRLVQTLYTGQLNISQENEVDFRHLCETIELDNIKSAAENFIQQDQIIYEVESVNQFCAVQVEEEIIESQDGITALVASVNHGPDDNLVDSTNTVDNGEDLNNDSSDVKVGGDTVKRNQDSEGERETNKSLDPPTMATGRETRSNKRRKIFHNENPSQANDNATSSNMADILTIAKQLSGIDEAKPSKSASSCLDQTKSSLCSLCRKEFVNKGENVTDPGKPVCTECMVLFSGETNDDQEMGTKSDQTQSDNSEDGGGDSKKDSVALEEECLKKTCEEGSPLPEEADSEPLPRLQDKVDIDGCEKNVISDRKLRYKSQSDKGKTETGETIQEKMWHCKKCEFSTCDKKEHERHRKRHTYIERKNRISKLCKPPKYSCDECRNEYKTKCGLIHHKKIAHSNKPILRCLLTGCKTRFVEESALQKHMVWHNCQGVLKCRKCAKVFVLKGALERHEDYCIKRVMFRCDICNKVYKGQKDLADHVRKLHGKVKGFKYWKSVHLEQHDQEHDYNDAVTYSEAQVPSKIEGININDKTTKPEGDVDNVDEFVKEMNSIILTQKNKKKLSQTKDVYRCTKCDFATDDKRKYNSHRGHHNYEIHKQRSAEPQTYTCDKCKKEYKTSVALKSHTKKVHTGTVIFECPRKGCFKHFTNQHTLKDHVLEYEESGLFKCVKCAKSFITKHNLKEHEDSCTPNRIVPCDTAPENSGEIISGDDRDDDNDDDDDDEEEDDDDDDDIENIVKTLNKAINKKSVQKKVFKCKRCNFSAKDKKYYSKHLDHHMYLDRKQRTGVSVPKMYICSYCGLTFRSKSGLSRHELNYHSDQFLRCKVESCRCVYKEKQQLKEHTLKHKHSGLLKCTKCDKKYVDKSRLTRHEDSCIRNMTTYEQAQCHICEKQFLSSENEEDNESDGSKESDMTSCSEEDANINTE</sequence>
<dbReference type="Proteomes" id="UP000596742">
    <property type="component" value="Unassembled WGS sequence"/>
</dbReference>
<dbReference type="InterPro" id="IPR036236">
    <property type="entry name" value="Znf_C2H2_sf"/>
</dbReference>
<feature type="compositionally biased region" description="Polar residues" evidence="8">
    <location>
        <begin position="328"/>
        <end position="337"/>
    </location>
</feature>
<dbReference type="PROSITE" id="PS50157">
    <property type="entry name" value="ZINC_FINGER_C2H2_2"/>
    <property type="match status" value="5"/>
</dbReference>
<dbReference type="SUPFAM" id="SSF57667">
    <property type="entry name" value="beta-beta-alpha zinc fingers"/>
    <property type="match status" value="4"/>
</dbReference>
<keyword evidence="5" id="KW-0862">Zinc</keyword>
<dbReference type="OrthoDB" id="6077919at2759"/>
<feature type="region of interest" description="Disordered" evidence="8">
    <location>
        <begin position="321"/>
        <end position="382"/>
    </location>
</feature>
<evidence type="ECO:0000256" key="2">
    <source>
        <dbReference type="ARBA" id="ARBA00022723"/>
    </source>
</evidence>
<feature type="compositionally biased region" description="Basic and acidic residues" evidence="8">
    <location>
        <begin position="200"/>
        <end position="215"/>
    </location>
</feature>
<dbReference type="InterPro" id="IPR011333">
    <property type="entry name" value="SKP1/BTB/POZ_sf"/>
</dbReference>
<reference evidence="11" key="1">
    <citation type="submission" date="2018-11" db="EMBL/GenBank/DDBJ databases">
        <authorList>
            <person name="Alioto T."/>
            <person name="Alioto T."/>
        </authorList>
    </citation>
    <scope>NUCLEOTIDE SEQUENCE</scope>
</reference>
<evidence type="ECO:0000256" key="7">
    <source>
        <dbReference type="PROSITE-ProRule" id="PRU00042"/>
    </source>
</evidence>
<dbReference type="InterPro" id="IPR013087">
    <property type="entry name" value="Znf_C2H2_type"/>
</dbReference>
<dbReference type="SUPFAM" id="SSF54695">
    <property type="entry name" value="POZ domain"/>
    <property type="match status" value="1"/>
</dbReference>
<proteinExistence type="predicted"/>
<name>A0A8B6ES75_MYTGA</name>
<evidence type="ECO:0000256" key="3">
    <source>
        <dbReference type="ARBA" id="ARBA00022737"/>
    </source>
</evidence>
<dbReference type="Pfam" id="PF00651">
    <property type="entry name" value="BTB"/>
    <property type="match status" value="1"/>
</dbReference>
<feature type="domain" description="C2H2-type" evidence="10">
    <location>
        <begin position="692"/>
        <end position="720"/>
    </location>
</feature>
<dbReference type="SMART" id="SM00225">
    <property type="entry name" value="BTB"/>
    <property type="match status" value="1"/>
</dbReference>
<keyword evidence="12" id="KW-1185">Reference proteome</keyword>
<evidence type="ECO:0000259" key="10">
    <source>
        <dbReference type="PROSITE" id="PS50157"/>
    </source>
</evidence>
<keyword evidence="3" id="KW-0677">Repeat</keyword>
<feature type="region of interest" description="Disordered" evidence="8">
    <location>
        <begin position="777"/>
        <end position="817"/>
    </location>
</feature>
<feature type="region of interest" description="Disordered" evidence="8">
    <location>
        <begin position="169"/>
        <end position="252"/>
    </location>
</feature>
<evidence type="ECO:0000256" key="6">
    <source>
        <dbReference type="ARBA" id="ARBA00023242"/>
    </source>
</evidence>
<evidence type="ECO:0000313" key="12">
    <source>
        <dbReference type="Proteomes" id="UP000596742"/>
    </source>
</evidence>
<keyword evidence="6" id="KW-0539">Nucleus</keyword>
<comment type="subcellular location">
    <subcellularLocation>
        <location evidence="1">Nucleus</location>
    </subcellularLocation>
</comment>
<dbReference type="Gene3D" id="3.30.160.60">
    <property type="entry name" value="Classic Zinc Finger"/>
    <property type="match status" value="6"/>
</dbReference>
<evidence type="ECO:0000259" key="9">
    <source>
        <dbReference type="PROSITE" id="PS50097"/>
    </source>
</evidence>
<evidence type="ECO:0000256" key="5">
    <source>
        <dbReference type="ARBA" id="ARBA00022833"/>
    </source>
</evidence>
<feature type="domain" description="BTB" evidence="9">
    <location>
        <begin position="35"/>
        <end position="102"/>
    </location>
</feature>
<dbReference type="AlphaFoldDB" id="A0A8B6ES75"/>
<dbReference type="PROSITE" id="PS00028">
    <property type="entry name" value="ZINC_FINGER_C2H2_1"/>
    <property type="match status" value="4"/>
</dbReference>
<keyword evidence="4 7" id="KW-0863">Zinc-finger</keyword>
<dbReference type="InterPro" id="IPR000210">
    <property type="entry name" value="BTB/POZ_dom"/>
</dbReference>
<organism evidence="11 12">
    <name type="scientific">Mytilus galloprovincialis</name>
    <name type="common">Mediterranean mussel</name>
    <dbReference type="NCBI Taxonomy" id="29158"/>
    <lineage>
        <taxon>Eukaryota</taxon>
        <taxon>Metazoa</taxon>
        <taxon>Spiralia</taxon>
        <taxon>Lophotrochozoa</taxon>
        <taxon>Mollusca</taxon>
        <taxon>Bivalvia</taxon>
        <taxon>Autobranchia</taxon>
        <taxon>Pteriomorphia</taxon>
        <taxon>Mytilida</taxon>
        <taxon>Mytiloidea</taxon>
        <taxon>Mytilidae</taxon>
        <taxon>Mytilinae</taxon>
        <taxon>Mytilus</taxon>
    </lineage>
</organism>
<dbReference type="Pfam" id="PF00096">
    <property type="entry name" value="zf-C2H2"/>
    <property type="match status" value="3"/>
</dbReference>
<gene>
    <name evidence="11" type="ORF">MGAL_10B000042</name>
</gene>
<dbReference type="PANTHER" id="PTHR24376">
    <property type="entry name" value="ZINC FINGER PROTEIN"/>
    <property type="match status" value="1"/>
</dbReference>
<feature type="domain" description="C2H2-type" evidence="10">
    <location>
        <begin position="461"/>
        <end position="489"/>
    </location>
</feature>
<protein>
    <submittedName>
        <fullName evidence="11">Uncharacterized protein</fullName>
    </submittedName>
</protein>
<accession>A0A8B6ES75</accession>
<feature type="compositionally biased region" description="Basic and acidic residues" evidence="8">
    <location>
        <begin position="344"/>
        <end position="363"/>
    </location>
</feature>
<feature type="domain" description="C2H2-type" evidence="10">
    <location>
        <begin position="751"/>
        <end position="778"/>
    </location>
</feature>
<evidence type="ECO:0000256" key="1">
    <source>
        <dbReference type="ARBA" id="ARBA00004123"/>
    </source>
</evidence>
<feature type="region of interest" description="Disordered" evidence="8">
    <location>
        <begin position="979"/>
        <end position="1009"/>
    </location>
</feature>
<dbReference type="PROSITE" id="PS50097">
    <property type="entry name" value="BTB"/>
    <property type="match status" value="1"/>
</dbReference>
<dbReference type="EMBL" id="UYJE01005615">
    <property type="protein sequence ID" value="VDI38737.1"/>
    <property type="molecule type" value="Genomic_DNA"/>
</dbReference>
<dbReference type="Gene3D" id="3.30.710.10">
    <property type="entry name" value="Potassium Channel Kv1.1, Chain A"/>
    <property type="match status" value="1"/>
</dbReference>
<dbReference type="SMART" id="SM00355">
    <property type="entry name" value="ZnF_C2H2"/>
    <property type="match status" value="13"/>
</dbReference>
<feature type="domain" description="C2H2-type" evidence="10">
    <location>
        <begin position="878"/>
        <end position="906"/>
    </location>
</feature>
<dbReference type="GO" id="GO:0008270">
    <property type="term" value="F:zinc ion binding"/>
    <property type="evidence" value="ECO:0007669"/>
    <property type="project" value="UniProtKB-KW"/>
</dbReference>
<evidence type="ECO:0000256" key="8">
    <source>
        <dbReference type="SAM" id="MobiDB-lite"/>
    </source>
</evidence>
<feature type="domain" description="C2H2-type" evidence="10">
    <location>
        <begin position="548"/>
        <end position="576"/>
    </location>
</feature>
<comment type="caution">
    <text evidence="11">The sequence shown here is derived from an EMBL/GenBank/DDBJ whole genome shotgun (WGS) entry which is preliminary data.</text>
</comment>
<evidence type="ECO:0000256" key="4">
    <source>
        <dbReference type="ARBA" id="ARBA00022771"/>
    </source>
</evidence>
<dbReference type="GO" id="GO:0005634">
    <property type="term" value="C:nucleus"/>
    <property type="evidence" value="ECO:0007669"/>
    <property type="project" value="UniProtKB-SubCell"/>
</dbReference>
<keyword evidence="2" id="KW-0479">Metal-binding</keyword>
<dbReference type="GO" id="GO:0001228">
    <property type="term" value="F:DNA-binding transcription activator activity, RNA polymerase II-specific"/>
    <property type="evidence" value="ECO:0007669"/>
    <property type="project" value="TreeGrafter"/>
</dbReference>
<evidence type="ECO:0000313" key="11">
    <source>
        <dbReference type="EMBL" id="VDI38737.1"/>
    </source>
</evidence>
<feature type="compositionally biased region" description="Polar residues" evidence="8">
    <location>
        <begin position="240"/>
        <end position="252"/>
    </location>
</feature>
<dbReference type="PANTHER" id="PTHR24376:SF235">
    <property type="entry name" value="C2H2-TYPE DOMAIN-CONTAINING PROTEIN"/>
    <property type="match status" value="1"/>
</dbReference>
<dbReference type="GO" id="GO:0000978">
    <property type="term" value="F:RNA polymerase II cis-regulatory region sequence-specific DNA binding"/>
    <property type="evidence" value="ECO:0007669"/>
    <property type="project" value="TreeGrafter"/>
</dbReference>
<feature type="compositionally biased region" description="Acidic residues" evidence="8">
    <location>
        <begin position="796"/>
        <end position="817"/>
    </location>
</feature>